<evidence type="ECO:0000313" key="1">
    <source>
        <dbReference type="EMBL" id="CAD7079859.1"/>
    </source>
</evidence>
<protein>
    <submittedName>
        <fullName evidence="1">Uncharacterized protein</fullName>
    </submittedName>
</protein>
<dbReference type="InParanoid" id="A0A7R8YRU5"/>
<sequence length="395" mass="45505">MNVKVVKVSCKYFMNFSEIAVDLEEYNSAIITEYKLSSGKEALATAIQFLTDPKFIDETNAFKLKHAYTPPSTSGFVTLKLKIWNEEESNEPFYVHATRAFSTIGFIYVKKDGDASLEFIRDFQNRFKTHSIYVFPFINLNVENPWNQTNLFSFFEYKRMTYTLKALIKINDWINCDGYRLSETVNPDHFTTMIANLHYLNIIERVYYAKELMSLANKVNEIFCVLTNQKFSVRFALKAAENLSNLMLKDMDSPPFEDMMILIRAGDDEIQWTDASDVIQLILKISVQIAVAAKFNISIIFLKNIDKVKLYQQMECVTSALLKESSGATDEMYSHINFIQNIVDLCNSLNIQAIIEYSGYVPVKGCNVVLCKGFEGFEHVEASYFNVEDIFKDFN</sequence>
<dbReference type="Proteomes" id="UP000594454">
    <property type="component" value="Chromosome 1"/>
</dbReference>
<dbReference type="OrthoDB" id="7972567at2759"/>
<reference evidence="1 2" key="1">
    <citation type="submission" date="2020-11" db="EMBL/GenBank/DDBJ databases">
        <authorList>
            <person name="Wallbank WR R."/>
            <person name="Pardo Diaz C."/>
            <person name="Kozak K."/>
            <person name="Martin S."/>
            <person name="Jiggins C."/>
            <person name="Moest M."/>
            <person name="Warren A I."/>
            <person name="Generalovic N T."/>
            <person name="Byers J.R.P. K."/>
            <person name="Montejo-Kovacevich G."/>
            <person name="Yen C E."/>
        </authorList>
    </citation>
    <scope>NUCLEOTIDE SEQUENCE [LARGE SCALE GENOMIC DNA]</scope>
</reference>
<gene>
    <name evidence="1" type="ORF">HERILL_LOCUS3047</name>
</gene>
<accession>A0A7R8YRU5</accession>
<name>A0A7R8YRU5_HERIL</name>
<keyword evidence="2" id="KW-1185">Reference proteome</keyword>
<organism evidence="1 2">
    <name type="scientific">Hermetia illucens</name>
    <name type="common">Black soldier fly</name>
    <dbReference type="NCBI Taxonomy" id="343691"/>
    <lineage>
        <taxon>Eukaryota</taxon>
        <taxon>Metazoa</taxon>
        <taxon>Ecdysozoa</taxon>
        <taxon>Arthropoda</taxon>
        <taxon>Hexapoda</taxon>
        <taxon>Insecta</taxon>
        <taxon>Pterygota</taxon>
        <taxon>Neoptera</taxon>
        <taxon>Endopterygota</taxon>
        <taxon>Diptera</taxon>
        <taxon>Brachycera</taxon>
        <taxon>Stratiomyomorpha</taxon>
        <taxon>Stratiomyidae</taxon>
        <taxon>Hermetiinae</taxon>
        <taxon>Hermetia</taxon>
    </lineage>
</organism>
<proteinExistence type="predicted"/>
<evidence type="ECO:0000313" key="2">
    <source>
        <dbReference type="Proteomes" id="UP000594454"/>
    </source>
</evidence>
<dbReference type="EMBL" id="LR899009">
    <property type="protein sequence ID" value="CAD7079859.1"/>
    <property type="molecule type" value="Genomic_DNA"/>
</dbReference>
<dbReference type="AlphaFoldDB" id="A0A7R8YRU5"/>